<gene>
    <name evidence="5" type="ORF">COU19_02570</name>
</gene>
<evidence type="ECO:0000256" key="3">
    <source>
        <dbReference type="ARBA" id="ARBA00022729"/>
    </source>
</evidence>
<dbReference type="AlphaFoldDB" id="A0A2H0UB70"/>
<evidence type="ECO:0000256" key="1">
    <source>
        <dbReference type="ARBA" id="ARBA00004613"/>
    </source>
</evidence>
<dbReference type="InterPro" id="IPR059100">
    <property type="entry name" value="TSP3_bac"/>
</dbReference>
<organism evidence="5 6">
    <name type="scientific">Candidatus Kaiserbacteria bacterium CG10_big_fil_rev_8_21_14_0_10_56_12</name>
    <dbReference type="NCBI Taxonomy" id="1974611"/>
    <lineage>
        <taxon>Bacteria</taxon>
        <taxon>Candidatus Kaiseribacteriota</taxon>
    </lineage>
</organism>
<keyword evidence="3" id="KW-0732">Signal</keyword>
<evidence type="ECO:0000313" key="5">
    <source>
        <dbReference type="EMBL" id="PIR83025.1"/>
    </source>
</evidence>
<evidence type="ECO:0000256" key="4">
    <source>
        <dbReference type="ARBA" id="ARBA00022837"/>
    </source>
</evidence>
<protein>
    <submittedName>
        <fullName evidence="5">Uncharacterized protein</fullName>
    </submittedName>
</protein>
<accession>A0A2H0UB70</accession>
<dbReference type="Pfam" id="PF18884">
    <property type="entry name" value="TSP3_bac"/>
    <property type="match status" value="1"/>
</dbReference>
<keyword evidence="2" id="KW-0964">Secreted</keyword>
<comment type="caution">
    <text evidence="5">The sequence shown here is derived from an EMBL/GenBank/DDBJ whole genome shotgun (WGS) entry which is preliminary data.</text>
</comment>
<proteinExistence type="predicted"/>
<comment type="subcellular location">
    <subcellularLocation>
        <location evidence="1">Secreted</location>
    </subcellularLocation>
</comment>
<dbReference type="EMBL" id="PFBL01000021">
    <property type="protein sequence ID" value="PIR83025.1"/>
    <property type="molecule type" value="Genomic_DNA"/>
</dbReference>
<sequence length="345" mass="36293">MAIIPAHWRTGVAAVFALALIAGAYVVARGIESPEPAQASTETALLKQIAARDSDGDGLPDWEEALYGTNPQVVDTFHLGMTDSQAVAKGLIVPKAVTATLASTTPKGNVVSTDPALPPAPAEGTLTAGFAENFFSLYLAALRASGDGNLSDTDLQNIATQALADLAQSVVLTPDYKSLRNLHTEGSGPDALRRFAAAADAVFIANKNTATKSEIYYLQALVEQKGDDAAAKLLAISKLYRTTAAGLAVLPVPAELAPDYLQLINAMARLSNLTEDFTRVDTDPLTTMLALQQYPQTVLNMGKALIQIGNVYKTEEVTFSADEPGAMFANVMSAIAAEQGKKQTP</sequence>
<evidence type="ECO:0000256" key="2">
    <source>
        <dbReference type="ARBA" id="ARBA00022525"/>
    </source>
</evidence>
<evidence type="ECO:0000313" key="6">
    <source>
        <dbReference type="Proteomes" id="UP000230179"/>
    </source>
</evidence>
<keyword evidence="4" id="KW-0106">Calcium</keyword>
<reference evidence="6" key="1">
    <citation type="submission" date="2017-09" db="EMBL/GenBank/DDBJ databases">
        <title>Depth-based differentiation of microbial function through sediment-hosted aquifers and enrichment of novel symbionts in the deep terrestrial subsurface.</title>
        <authorList>
            <person name="Probst A.J."/>
            <person name="Ladd B."/>
            <person name="Jarett J.K."/>
            <person name="Geller-Mcgrath D.E."/>
            <person name="Sieber C.M.K."/>
            <person name="Emerson J.B."/>
            <person name="Anantharaman K."/>
            <person name="Thomas B.C."/>
            <person name="Malmstrom R."/>
            <person name="Stieglmeier M."/>
            <person name="Klingl A."/>
            <person name="Woyke T."/>
            <person name="Ryan C.M."/>
            <person name="Banfield J.F."/>
        </authorList>
    </citation>
    <scope>NUCLEOTIDE SEQUENCE [LARGE SCALE GENOMIC DNA]</scope>
</reference>
<name>A0A2H0UB70_9BACT</name>
<dbReference type="Proteomes" id="UP000230179">
    <property type="component" value="Unassembled WGS sequence"/>
</dbReference>